<dbReference type="Pfam" id="PF24102">
    <property type="entry name" value="FLAD1_M"/>
    <property type="match status" value="1"/>
</dbReference>
<proteinExistence type="predicted"/>
<dbReference type="InterPro" id="IPR056596">
    <property type="entry name" value="FLAD1_M"/>
</dbReference>
<reference evidence="2 3" key="1">
    <citation type="journal article" date="2007" name="Nature">
        <title>The medaka draft genome and insights into vertebrate genome evolution.</title>
        <authorList>
            <person name="Kasahara M."/>
            <person name="Naruse K."/>
            <person name="Sasaki S."/>
            <person name="Nakatani Y."/>
            <person name="Qu W."/>
            <person name="Ahsan B."/>
            <person name="Yamada T."/>
            <person name="Nagayasu Y."/>
            <person name="Doi K."/>
            <person name="Kasai Y."/>
            <person name="Jindo T."/>
            <person name="Kobayashi D."/>
            <person name="Shimada A."/>
            <person name="Toyoda A."/>
            <person name="Kuroki Y."/>
            <person name="Fujiyama A."/>
            <person name="Sasaki T."/>
            <person name="Shimizu A."/>
            <person name="Asakawa S."/>
            <person name="Shimizu N."/>
            <person name="Hashimoto S."/>
            <person name="Yang J."/>
            <person name="Lee Y."/>
            <person name="Matsushima K."/>
            <person name="Sugano S."/>
            <person name="Sakaizumi M."/>
            <person name="Narita T."/>
            <person name="Ohishi K."/>
            <person name="Haga S."/>
            <person name="Ohta F."/>
            <person name="Nomoto H."/>
            <person name="Nogata K."/>
            <person name="Morishita T."/>
            <person name="Endo T."/>
            <person name="Shin-I T."/>
            <person name="Takeda H."/>
            <person name="Morishita S."/>
            <person name="Kohara Y."/>
        </authorList>
    </citation>
    <scope>NUCLEOTIDE SEQUENCE [LARGE SCALE GENOMIC DNA]</scope>
    <source>
        <strain evidence="2 3">Hd-rR</strain>
    </source>
</reference>
<evidence type="ECO:0000259" key="1">
    <source>
        <dbReference type="Pfam" id="PF24102"/>
    </source>
</evidence>
<organism evidence="2 3">
    <name type="scientific">Oryzias latipes</name>
    <name type="common">Japanese rice fish</name>
    <name type="synonym">Japanese killifish</name>
    <dbReference type="NCBI Taxonomy" id="8090"/>
    <lineage>
        <taxon>Eukaryota</taxon>
        <taxon>Metazoa</taxon>
        <taxon>Chordata</taxon>
        <taxon>Craniata</taxon>
        <taxon>Vertebrata</taxon>
        <taxon>Euteleostomi</taxon>
        <taxon>Actinopterygii</taxon>
        <taxon>Neopterygii</taxon>
        <taxon>Teleostei</taxon>
        <taxon>Neoteleostei</taxon>
        <taxon>Acanthomorphata</taxon>
        <taxon>Ovalentaria</taxon>
        <taxon>Atherinomorphae</taxon>
        <taxon>Beloniformes</taxon>
        <taxon>Adrianichthyidae</taxon>
        <taxon>Oryziinae</taxon>
        <taxon>Oryzias</taxon>
    </lineage>
</organism>
<dbReference type="AlphaFoldDB" id="A0A3B3IL55"/>
<evidence type="ECO:0000313" key="2">
    <source>
        <dbReference type="Ensembl" id="ENSORLP00000044908.1"/>
    </source>
</evidence>
<accession>A0A3B3IL55</accession>
<reference evidence="2" key="2">
    <citation type="submission" date="2025-08" db="UniProtKB">
        <authorList>
            <consortium name="Ensembl"/>
        </authorList>
    </citation>
    <scope>IDENTIFICATION</scope>
    <source>
        <strain evidence="2">Hd-rR</strain>
    </source>
</reference>
<dbReference type="Proteomes" id="UP000001038">
    <property type="component" value="Chromosome 16"/>
</dbReference>
<protein>
    <recommendedName>
        <fullName evidence="1">FAD synthase middle domain-containing protein</fullName>
    </recommendedName>
</protein>
<reference evidence="2" key="3">
    <citation type="submission" date="2025-09" db="UniProtKB">
        <authorList>
            <consortium name="Ensembl"/>
        </authorList>
    </citation>
    <scope>IDENTIFICATION</scope>
    <source>
        <strain evidence="2">Hd-rR</strain>
    </source>
</reference>
<keyword evidence="3" id="KW-1185">Reference proteome</keyword>
<name>A0A3B3IL55_ORYLA</name>
<dbReference type="Bgee" id="ENSORLG00000024740">
    <property type="expression patterns" value="Expressed in brain and 15 other cell types or tissues"/>
</dbReference>
<dbReference type="Ensembl" id="ENSORLT00000034912.1">
    <property type="protein sequence ID" value="ENSORLP00000044908.1"/>
    <property type="gene ID" value="ENSORLG00000024740.1"/>
</dbReference>
<dbReference type="InParanoid" id="A0A3B3IL55"/>
<dbReference type="GeneTree" id="ENSGT00940000175317"/>
<feature type="domain" description="FAD synthase middle" evidence="1">
    <location>
        <begin position="10"/>
        <end position="79"/>
    </location>
</feature>
<dbReference type="STRING" id="8090.ENSORLP00000044908"/>
<sequence length="150" mass="16891">EKSSSKNVFVFVDADETDIAPTLTKLQASWGKRVALGSYPDWLSNYSKVRLVLDSESLEEVEKARIQLVEELPKGSVVTLVRDSVSIAPTEVHKLADDGGTQMGKTRSKLCISASSLHFQKWRDSSKTRQKGFFYFFYEHVSLPLLFLSD</sequence>
<evidence type="ECO:0000313" key="3">
    <source>
        <dbReference type="Proteomes" id="UP000001038"/>
    </source>
</evidence>